<dbReference type="RefSeq" id="WP_089970041.1">
    <property type="nucleotide sequence ID" value="NZ_FOCQ01000011.1"/>
</dbReference>
<organism evidence="2 3">
    <name type="scientific">Lihuaxuella thermophila</name>
    <dbReference type="NCBI Taxonomy" id="1173111"/>
    <lineage>
        <taxon>Bacteria</taxon>
        <taxon>Bacillati</taxon>
        <taxon>Bacillota</taxon>
        <taxon>Bacilli</taxon>
        <taxon>Bacillales</taxon>
        <taxon>Thermoactinomycetaceae</taxon>
        <taxon>Lihuaxuella</taxon>
    </lineage>
</organism>
<dbReference type="PIRSF" id="PIRSF001390">
    <property type="entry name" value="Dipicolinate_synth_subunit_B"/>
    <property type="match status" value="1"/>
</dbReference>
<dbReference type="OrthoDB" id="9792688at2"/>
<dbReference type="Pfam" id="PF02441">
    <property type="entry name" value="Flavoprotein"/>
    <property type="match status" value="1"/>
</dbReference>
<sequence length="200" mass="21801">MNFEGLTVGFAMTGSHCTHDEVLPQMERLVQLGAKVIPIISHTVATVDSRFGTAEDWKRKIETITGRTPLMTIPETEPFGPSKMLDCLVIAPCTGNTLARLANALTDGPVLMAAKAQMRNHRPVVLAISTNDALGLNAANLARLLAAKDIYFVPFGQDAPEKKPKSMVARMELIPETCLAAIEGKQLQPLIVEKYRYLTS</sequence>
<dbReference type="STRING" id="1173111.SAMN05444955_111107"/>
<dbReference type="NCBIfam" id="TIGR02852">
    <property type="entry name" value="spore_dpaB"/>
    <property type="match status" value="1"/>
</dbReference>
<evidence type="ECO:0000259" key="1">
    <source>
        <dbReference type="Pfam" id="PF02441"/>
    </source>
</evidence>
<evidence type="ECO:0000313" key="2">
    <source>
        <dbReference type="EMBL" id="SEN44397.1"/>
    </source>
</evidence>
<dbReference type="InterPro" id="IPR014214">
    <property type="entry name" value="Dipicolinic_acid_synth_B"/>
</dbReference>
<dbReference type="InterPro" id="IPR003382">
    <property type="entry name" value="Flavoprotein"/>
</dbReference>
<evidence type="ECO:0000313" key="3">
    <source>
        <dbReference type="Proteomes" id="UP000199695"/>
    </source>
</evidence>
<dbReference type="EMBL" id="FOCQ01000011">
    <property type="protein sequence ID" value="SEN44397.1"/>
    <property type="molecule type" value="Genomic_DNA"/>
</dbReference>
<proteinExistence type="predicted"/>
<protein>
    <submittedName>
        <fullName evidence="2">Dipicolinate synthase subunit B</fullName>
    </submittedName>
</protein>
<dbReference type="Gene3D" id="3.40.50.1950">
    <property type="entry name" value="Flavin prenyltransferase-like"/>
    <property type="match status" value="1"/>
</dbReference>
<gene>
    <name evidence="2" type="ORF">SAMN05444955_111107</name>
</gene>
<keyword evidence="3" id="KW-1185">Reference proteome</keyword>
<dbReference type="AlphaFoldDB" id="A0A1H8GLN0"/>
<accession>A0A1H8GLN0</accession>
<dbReference type="InterPro" id="IPR036551">
    <property type="entry name" value="Flavin_trans-like"/>
</dbReference>
<name>A0A1H8GLN0_9BACL</name>
<dbReference type="NCBIfam" id="NF006161">
    <property type="entry name" value="PRK08305.1"/>
    <property type="match status" value="1"/>
</dbReference>
<dbReference type="Proteomes" id="UP000199695">
    <property type="component" value="Unassembled WGS sequence"/>
</dbReference>
<dbReference type="SUPFAM" id="SSF52507">
    <property type="entry name" value="Homo-oligomeric flavin-containing Cys decarboxylases, HFCD"/>
    <property type="match status" value="1"/>
</dbReference>
<feature type="domain" description="Flavoprotein" evidence="1">
    <location>
        <begin position="8"/>
        <end position="188"/>
    </location>
</feature>
<reference evidence="2 3" key="1">
    <citation type="submission" date="2016-10" db="EMBL/GenBank/DDBJ databases">
        <authorList>
            <person name="de Groot N.N."/>
        </authorList>
    </citation>
    <scope>NUCLEOTIDE SEQUENCE [LARGE SCALE GENOMIC DNA]</scope>
    <source>
        <strain evidence="2 3">DSM 46701</strain>
    </source>
</reference>
<dbReference type="GO" id="GO:0003824">
    <property type="term" value="F:catalytic activity"/>
    <property type="evidence" value="ECO:0007669"/>
    <property type="project" value="InterPro"/>
</dbReference>